<evidence type="ECO:0000259" key="6">
    <source>
        <dbReference type="PROSITE" id="PS51292"/>
    </source>
</evidence>
<evidence type="ECO:0000313" key="7">
    <source>
        <dbReference type="EMBL" id="EYU26631.1"/>
    </source>
</evidence>
<evidence type="ECO:0000256" key="1">
    <source>
        <dbReference type="ARBA" id="ARBA00022723"/>
    </source>
</evidence>
<evidence type="ECO:0000256" key="4">
    <source>
        <dbReference type="SAM" id="MobiDB-lite"/>
    </source>
</evidence>
<dbReference type="STRING" id="4155.A0A022QF99"/>
<dbReference type="Pfam" id="PF12906">
    <property type="entry name" value="RINGv"/>
    <property type="match status" value="1"/>
</dbReference>
<feature type="region of interest" description="Disordered" evidence="4">
    <location>
        <begin position="101"/>
        <end position="128"/>
    </location>
</feature>
<gene>
    <name evidence="7" type="ORF">MIMGU_mgv1a015086mg</name>
</gene>
<dbReference type="KEGG" id="egt:105970060"/>
<dbReference type="InterPro" id="IPR011016">
    <property type="entry name" value="Znf_RING-CH"/>
</dbReference>
<protein>
    <recommendedName>
        <fullName evidence="6">RING-CH-type domain-containing protein</fullName>
    </recommendedName>
</protein>
<dbReference type="PANTHER" id="PTHR46214:SF42">
    <property type="entry name" value="RING-CH-TYPE DOMAIN-CONTAINING PROTEIN"/>
    <property type="match status" value="1"/>
</dbReference>
<keyword evidence="5" id="KW-1133">Transmembrane helix</keyword>
<dbReference type="SUPFAM" id="SSF57850">
    <property type="entry name" value="RING/U-box"/>
    <property type="match status" value="1"/>
</dbReference>
<dbReference type="InterPro" id="IPR013083">
    <property type="entry name" value="Znf_RING/FYVE/PHD"/>
</dbReference>
<dbReference type="OrthoDB" id="1912066at2759"/>
<dbReference type="PANTHER" id="PTHR46214">
    <property type="entry name" value="ZINC FINGER, RING-CH-TYPE"/>
    <property type="match status" value="1"/>
</dbReference>
<evidence type="ECO:0000256" key="3">
    <source>
        <dbReference type="ARBA" id="ARBA00022833"/>
    </source>
</evidence>
<dbReference type="OMA" id="MERNFPV"/>
<dbReference type="eggNOG" id="KOG1609">
    <property type="taxonomic scope" value="Eukaryota"/>
</dbReference>
<keyword evidence="2" id="KW-0863">Zinc-finger</keyword>
<feature type="compositionally biased region" description="Low complexity" evidence="4">
    <location>
        <begin position="116"/>
        <end position="128"/>
    </location>
</feature>
<feature type="region of interest" description="Disordered" evidence="4">
    <location>
        <begin position="1"/>
        <end position="27"/>
    </location>
</feature>
<reference evidence="7 8" key="1">
    <citation type="journal article" date="2013" name="Proc. Natl. Acad. Sci. U.S.A.">
        <title>Fine-scale variation in meiotic recombination in Mimulus inferred from population shotgun sequencing.</title>
        <authorList>
            <person name="Hellsten U."/>
            <person name="Wright K.M."/>
            <person name="Jenkins J."/>
            <person name="Shu S."/>
            <person name="Yuan Y."/>
            <person name="Wessler S.R."/>
            <person name="Schmutz J."/>
            <person name="Willis J.H."/>
            <person name="Rokhsar D.S."/>
        </authorList>
    </citation>
    <scope>NUCLEOTIDE SEQUENCE [LARGE SCALE GENOMIC DNA]</scope>
    <source>
        <strain evidence="8">cv. DUN x IM62</strain>
    </source>
</reference>
<keyword evidence="5" id="KW-0812">Transmembrane</keyword>
<dbReference type="PROSITE" id="PS51292">
    <property type="entry name" value="ZF_RING_CH"/>
    <property type="match status" value="1"/>
</dbReference>
<dbReference type="SMART" id="SM00744">
    <property type="entry name" value="RINGv"/>
    <property type="match status" value="1"/>
</dbReference>
<evidence type="ECO:0000313" key="8">
    <source>
        <dbReference type="Proteomes" id="UP000030748"/>
    </source>
</evidence>
<feature type="compositionally biased region" description="Basic and acidic residues" evidence="4">
    <location>
        <begin position="105"/>
        <end position="114"/>
    </location>
</feature>
<sequence length="168" mass="17943">MGTTIELMPHADLEEGGGGGGGATSEEEEEELGRECRICHMSLVSCSSPAGSVSRVGIELGCCCKDDLAAAHRHCAETWFKIKGNKICEICNSTAQNVVGPDDITEGREAEHGGTDSNLAGSSDNSSNSGGARESWSWLNGHRFLNFILACFVFAFVISWLFHFNLPS</sequence>
<keyword evidence="5" id="KW-0472">Membrane</keyword>
<dbReference type="PhylomeDB" id="A0A022QF99"/>
<feature type="domain" description="RING-CH-type" evidence="6">
    <location>
        <begin position="28"/>
        <end position="98"/>
    </location>
</feature>
<evidence type="ECO:0000256" key="5">
    <source>
        <dbReference type="SAM" id="Phobius"/>
    </source>
</evidence>
<keyword evidence="3" id="KW-0862">Zinc</keyword>
<name>A0A022QF99_ERYGU</name>
<dbReference type="Gene3D" id="3.30.40.10">
    <property type="entry name" value="Zinc/RING finger domain, C3HC4 (zinc finger)"/>
    <property type="match status" value="1"/>
</dbReference>
<dbReference type="AlphaFoldDB" id="A0A022QF99"/>
<keyword evidence="8" id="KW-1185">Reference proteome</keyword>
<dbReference type="Proteomes" id="UP000030748">
    <property type="component" value="Unassembled WGS sequence"/>
</dbReference>
<proteinExistence type="predicted"/>
<dbReference type="GO" id="GO:0008270">
    <property type="term" value="F:zinc ion binding"/>
    <property type="evidence" value="ECO:0007669"/>
    <property type="project" value="UniProtKB-KW"/>
</dbReference>
<dbReference type="EMBL" id="KI631651">
    <property type="protein sequence ID" value="EYU26631.1"/>
    <property type="molecule type" value="Genomic_DNA"/>
</dbReference>
<feature type="transmembrane region" description="Helical" evidence="5">
    <location>
        <begin position="144"/>
        <end position="162"/>
    </location>
</feature>
<evidence type="ECO:0000256" key="2">
    <source>
        <dbReference type="ARBA" id="ARBA00022771"/>
    </source>
</evidence>
<accession>A0A022QF99</accession>
<organism evidence="7 8">
    <name type="scientific">Erythranthe guttata</name>
    <name type="common">Yellow monkey flower</name>
    <name type="synonym">Mimulus guttatus</name>
    <dbReference type="NCBI Taxonomy" id="4155"/>
    <lineage>
        <taxon>Eukaryota</taxon>
        <taxon>Viridiplantae</taxon>
        <taxon>Streptophyta</taxon>
        <taxon>Embryophyta</taxon>
        <taxon>Tracheophyta</taxon>
        <taxon>Spermatophyta</taxon>
        <taxon>Magnoliopsida</taxon>
        <taxon>eudicotyledons</taxon>
        <taxon>Gunneridae</taxon>
        <taxon>Pentapetalae</taxon>
        <taxon>asterids</taxon>
        <taxon>lamiids</taxon>
        <taxon>Lamiales</taxon>
        <taxon>Phrymaceae</taxon>
        <taxon>Erythranthe</taxon>
    </lineage>
</organism>
<keyword evidence="1" id="KW-0479">Metal-binding</keyword>